<evidence type="ECO:0000259" key="1">
    <source>
        <dbReference type="PROSITE" id="PS50240"/>
    </source>
</evidence>
<name>A0A8S0Z9R4_ARCPL</name>
<dbReference type="Gene3D" id="2.40.10.10">
    <property type="entry name" value="Trypsin-like serine proteases"/>
    <property type="match status" value="1"/>
</dbReference>
<dbReference type="OrthoDB" id="6854146at2759"/>
<dbReference type="GO" id="GO:0006508">
    <property type="term" value="P:proteolysis"/>
    <property type="evidence" value="ECO:0007669"/>
    <property type="project" value="InterPro"/>
</dbReference>
<dbReference type="PANTHER" id="PTHR24260">
    <property type="match status" value="1"/>
</dbReference>
<dbReference type="SMART" id="SM00020">
    <property type="entry name" value="Tryp_SPc"/>
    <property type="match status" value="1"/>
</dbReference>
<feature type="domain" description="Peptidase S1" evidence="1">
    <location>
        <begin position="133"/>
        <end position="389"/>
    </location>
</feature>
<dbReference type="PROSITE" id="PS50240">
    <property type="entry name" value="TRYPSIN_DOM"/>
    <property type="match status" value="1"/>
</dbReference>
<dbReference type="InterPro" id="IPR001254">
    <property type="entry name" value="Trypsin_dom"/>
</dbReference>
<organism evidence="2 3">
    <name type="scientific">Arctia plantaginis</name>
    <name type="common">Wood tiger moth</name>
    <name type="synonym">Phalaena plantaginis</name>
    <dbReference type="NCBI Taxonomy" id="874455"/>
    <lineage>
        <taxon>Eukaryota</taxon>
        <taxon>Metazoa</taxon>
        <taxon>Ecdysozoa</taxon>
        <taxon>Arthropoda</taxon>
        <taxon>Hexapoda</taxon>
        <taxon>Insecta</taxon>
        <taxon>Pterygota</taxon>
        <taxon>Neoptera</taxon>
        <taxon>Endopterygota</taxon>
        <taxon>Lepidoptera</taxon>
        <taxon>Glossata</taxon>
        <taxon>Ditrysia</taxon>
        <taxon>Noctuoidea</taxon>
        <taxon>Erebidae</taxon>
        <taxon>Arctiinae</taxon>
        <taxon>Arctia</taxon>
    </lineage>
</organism>
<dbReference type="Proteomes" id="UP000494256">
    <property type="component" value="Unassembled WGS sequence"/>
</dbReference>
<protein>
    <recommendedName>
        <fullName evidence="1">Peptidase S1 domain-containing protein</fullName>
    </recommendedName>
</protein>
<evidence type="ECO:0000313" key="2">
    <source>
        <dbReference type="EMBL" id="CAB3227353.1"/>
    </source>
</evidence>
<proteinExistence type="predicted"/>
<dbReference type="AlphaFoldDB" id="A0A8S0Z9R4"/>
<reference evidence="2 3" key="1">
    <citation type="submission" date="2020-04" db="EMBL/GenBank/DDBJ databases">
        <authorList>
            <person name="Wallbank WR R."/>
            <person name="Pardo Diaz C."/>
            <person name="Kozak K."/>
            <person name="Martin S."/>
            <person name="Jiggins C."/>
            <person name="Moest M."/>
            <person name="Warren A I."/>
            <person name="Byers J.R.P. K."/>
            <person name="Montejo-Kovacevich G."/>
            <person name="Yen C E."/>
        </authorList>
    </citation>
    <scope>NUCLEOTIDE SEQUENCE [LARGE SCALE GENOMIC DNA]</scope>
</reference>
<comment type="caution">
    <text evidence="2">The sequence shown here is derived from an EMBL/GenBank/DDBJ whole genome shotgun (WGS) entry which is preliminary data.</text>
</comment>
<evidence type="ECO:0000313" key="3">
    <source>
        <dbReference type="Proteomes" id="UP000494256"/>
    </source>
</evidence>
<dbReference type="InterPro" id="IPR051333">
    <property type="entry name" value="CLIP_Serine_Protease"/>
</dbReference>
<dbReference type="PANTHER" id="PTHR24260:SF136">
    <property type="entry name" value="GH08193P-RELATED"/>
    <property type="match status" value="1"/>
</dbReference>
<gene>
    <name evidence="2" type="ORF">APLA_LOCUS2979</name>
</gene>
<sequence length="392" mass="43852">MSNVVVYVFLLDNLAGFNSALNDTLTQGAPYSLKNSTSRIQKCGVDTTEQILNAVSRELKVEAVPTFKIREKHPLSSNESQETLLYNALIDSSLPETDVKEEYYQKPLDSFENDVNREYELNYDEPAAETTTVVGNNETNKMVTEESTNATKAVDYPKTAPFLVAIFETLSNTTAQTCAGTLIASRWVLTASNCINVLKSLYTNDTNGTDHRSLYTVVAGATDPLFDGSVHNVTTVIMQNGYLDNTPGNHKGVHMDIGPYLAMLEIEPEFEGSGIELVEEKVKRGHVMIYGWVMVKEDNGVEYMKLMMMSALILSSAECQAMYNYNNNDVICLFSDEKDRNITQLSSGGPVLILQEDHVKMLAVVQTDEHVYIAYPLYIHFNWIKKILENKE</sequence>
<dbReference type="Pfam" id="PF00089">
    <property type="entry name" value="Trypsin"/>
    <property type="match status" value="1"/>
</dbReference>
<dbReference type="GO" id="GO:0004252">
    <property type="term" value="F:serine-type endopeptidase activity"/>
    <property type="evidence" value="ECO:0007669"/>
    <property type="project" value="InterPro"/>
</dbReference>
<dbReference type="EMBL" id="CADEBD010000276">
    <property type="protein sequence ID" value="CAB3227353.1"/>
    <property type="molecule type" value="Genomic_DNA"/>
</dbReference>
<dbReference type="SUPFAM" id="SSF50494">
    <property type="entry name" value="Trypsin-like serine proteases"/>
    <property type="match status" value="1"/>
</dbReference>
<dbReference type="InterPro" id="IPR043504">
    <property type="entry name" value="Peptidase_S1_PA_chymotrypsin"/>
</dbReference>
<accession>A0A8S0Z9R4</accession>
<dbReference type="InterPro" id="IPR009003">
    <property type="entry name" value="Peptidase_S1_PA"/>
</dbReference>